<dbReference type="Gene3D" id="1.10.110.10">
    <property type="entry name" value="Plant lipid-transfer and hydrophobic proteins"/>
    <property type="match status" value="1"/>
</dbReference>
<dbReference type="Pfam" id="PF14368">
    <property type="entry name" value="LTP_2"/>
    <property type="match status" value="1"/>
</dbReference>
<dbReference type="GO" id="GO:0006869">
    <property type="term" value="P:lipid transport"/>
    <property type="evidence" value="ECO:0007669"/>
    <property type="project" value="InterPro"/>
</dbReference>
<dbReference type="GO" id="GO:0008289">
    <property type="term" value="F:lipid binding"/>
    <property type="evidence" value="ECO:0007669"/>
    <property type="project" value="UniProtKB-KW"/>
</dbReference>
<dbReference type="InterPro" id="IPR036312">
    <property type="entry name" value="Bifun_inhib/LTP/seed_sf"/>
</dbReference>
<evidence type="ECO:0000256" key="5">
    <source>
        <dbReference type="ARBA" id="ARBA00022475"/>
    </source>
</evidence>
<evidence type="ECO:0000256" key="4">
    <source>
        <dbReference type="ARBA" id="ARBA00022448"/>
    </source>
</evidence>
<keyword evidence="13" id="KW-1133">Transmembrane helix</keyword>
<keyword evidence="13" id="KW-0812">Transmembrane</keyword>
<keyword evidence="10" id="KW-0325">Glycoprotein</keyword>
<comment type="caution">
    <text evidence="15">The sequence shown here is derived from an EMBL/GenBank/DDBJ whole genome shotgun (WGS) entry which is preliminary data.</text>
</comment>
<comment type="function">
    <text evidence="1">Plant non-specific lipid-transfer proteins transfer phospholipids as well as galactolipids across membranes. May play a role in wax or cutin deposition in the cell walls of expanding epidermal cells and certain secretory tissues.</text>
</comment>
<evidence type="ECO:0000259" key="14">
    <source>
        <dbReference type="SMART" id="SM00499"/>
    </source>
</evidence>
<accession>A0A978VGU2</accession>
<gene>
    <name evidence="15" type="ORF">FEM48_Zijuj04G0006500</name>
</gene>
<dbReference type="PRINTS" id="PR00382">
    <property type="entry name" value="LIPIDTRNSFER"/>
</dbReference>
<organism evidence="15 16">
    <name type="scientific">Ziziphus jujuba var. spinosa</name>
    <dbReference type="NCBI Taxonomy" id="714518"/>
    <lineage>
        <taxon>Eukaryota</taxon>
        <taxon>Viridiplantae</taxon>
        <taxon>Streptophyta</taxon>
        <taxon>Embryophyta</taxon>
        <taxon>Tracheophyta</taxon>
        <taxon>Spermatophyta</taxon>
        <taxon>Magnoliopsida</taxon>
        <taxon>eudicotyledons</taxon>
        <taxon>Gunneridae</taxon>
        <taxon>Pentapetalae</taxon>
        <taxon>rosids</taxon>
        <taxon>fabids</taxon>
        <taxon>Rosales</taxon>
        <taxon>Rhamnaceae</taxon>
        <taxon>Paliureae</taxon>
        <taxon>Ziziphus</taxon>
    </lineage>
</organism>
<feature type="compositionally biased region" description="Low complexity" evidence="12">
    <location>
        <begin position="141"/>
        <end position="156"/>
    </location>
</feature>
<feature type="domain" description="Bifunctional inhibitor/plant lipid transfer protein/seed storage helical" evidence="14">
    <location>
        <begin position="36"/>
        <end position="113"/>
    </location>
</feature>
<proteinExistence type="inferred from homology"/>
<keyword evidence="7" id="KW-0732">Signal</keyword>
<keyword evidence="11" id="KW-0449">Lipoprotein</keyword>
<evidence type="ECO:0000256" key="11">
    <source>
        <dbReference type="ARBA" id="ARBA00023288"/>
    </source>
</evidence>
<keyword evidence="13" id="KW-0472">Membrane</keyword>
<evidence type="ECO:0000256" key="8">
    <source>
        <dbReference type="ARBA" id="ARBA00023121"/>
    </source>
</evidence>
<dbReference type="CDD" id="cd00010">
    <property type="entry name" value="AAI_LTSS"/>
    <property type="match status" value="1"/>
</dbReference>
<evidence type="ECO:0000256" key="2">
    <source>
        <dbReference type="ARBA" id="ARBA00004609"/>
    </source>
</evidence>
<keyword evidence="6" id="KW-0336">GPI-anchor</keyword>
<evidence type="ECO:0000256" key="9">
    <source>
        <dbReference type="ARBA" id="ARBA00023157"/>
    </source>
</evidence>
<dbReference type="GO" id="GO:0005886">
    <property type="term" value="C:plasma membrane"/>
    <property type="evidence" value="ECO:0007669"/>
    <property type="project" value="UniProtKB-SubCell"/>
</dbReference>
<dbReference type="SMART" id="SM00499">
    <property type="entry name" value="AAI"/>
    <property type="match status" value="1"/>
</dbReference>
<feature type="transmembrane region" description="Helical" evidence="13">
    <location>
        <begin position="6"/>
        <end position="24"/>
    </location>
</feature>
<dbReference type="FunFam" id="1.10.110.10:FF:000001">
    <property type="entry name" value="Bifunctional inhibitor/lipid-transfer protein/seed storage 2S albumin superfamily protein"/>
    <property type="match status" value="1"/>
</dbReference>
<evidence type="ECO:0000256" key="10">
    <source>
        <dbReference type="ARBA" id="ARBA00023180"/>
    </source>
</evidence>
<keyword evidence="5" id="KW-1003">Cell membrane</keyword>
<dbReference type="AlphaFoldDB" id="A0A978VGU2"/>
<dbReference type="PANTHER" id="PTHR33044">
    <property type="entry name" value="BIFUNCTIONAL INHIBITOR/LIPID-TRANSFER PROTEIN/SEED STORAGE 2S ALBUMIN SUPERFAMILY PROTEIN-RELATED"/>
    <property type="match status" value="1"/>
</dbReference>
<reference evidence="15" key="1">
    <citation type="journal article" date="2021" name="Front. Plant Sci.">
        <title>Chromosome-Scale Genome Assembly for Chinese Sour Jujube and Insights Into Its Genome Evolution and Domestication Signature.</title>
        <authorList>
            <person name="Shen L.-Y."/>
            <person name="Luo H."/>
            <person name="Wang X.-L."/>
            <person name="Wang X.-M."/>
            <person name="Qiu X.-J."/>
            <person name="Liu H."/>
            <person name="Zhou S.-S."/>
            <person name="Jia K.-H."/>
            <person name="Nie S."/>
            <person name="Bao Y.-T."/>
            <person name="Zhang R.-G."/>
            <person name="Yun Q.-Z."/>
            <person name="Chai Y.-H."/>
            <person name="Lu J.-Y."/>
            <person name="Li Y."/>
            <person name="Zhao S.-W."/>
            <person name="Mao J.-F."/>
            <person name="Jia S.-G."/>
            <person name="Mao Y.-M."/>
        </authorList>
    </citation>
    <scope>NUCLEOTIDE SEQUENCE</scope>
    <source>
        <strain evidence="15">AT0</strain>
        <tissue evidence="15">Leaf</tissue>
    </source>
</reference>
<evidence type="ECO:0000256" key="6">
    <source>
        <dbReference type="ARBA" id="ARBA00022622"/>
    </source>
</evidence>
<evidence type="ECO:0000256" key="7">
    <source>
        <dbReference type="ARBA" id="ARBA00022729"/>
    </source>
</evidence>
<dbReference type="GO" id="GO:0098552">
    <property type="term" value="C:side of membrane"/>
    <property type="evidence" value="ECO:0007669"/>
    <property type="project" value="UniProtKB-KW"/>
</dbReference>
<dbReference type="EMBL" id="JAEACU010000004">
    <property type="protein sequence ID" value="KAH7532311.1"/>
    <property type="molecule type" value="Genomic_DNA"/>
</dbReference>
<sequence>MGSKLASVALPYMLMLVLILFVGFGSSNIDQDKAECSDQLVGLATCLPYVGGDAKTPTLDCCTGLKQVIDKSKKCLCVLIKDRDDPNLGLKINATLALQLPTACNVPLNVTRCVDLLHLAPNSTDAKVFLEFGKSTGKNISTPVGSGNSTSSGTSGDIKSDAWRGKRWVGIDMLFGTLIWIFTPHLVGLFYSPQYIPDSNSEKPNHFERSLILAASTSSSFSLSAG</sequence>
<keyword evidence="8" id="KW-0446">Lipid-binding</keyword>
<evidence type="ECO:0000256" key="12">
    <source>
        <dbReference type="SAM" id="MobiDB-lite"/>
    </source>
</evidence>
<feature type="region of interest" description="Disordered" evidence="12">
    <location>
        <begin position="141"/>
        <end position="160"/>
    </location>
</feature>
<dbReference type="InterPro" id="IPR043325">
    <property type="entry name" value="LTSS"/>
</dbReference>
<dbReference type="SUPFAM" id="SSF47699">
    <property type="entry name" value="Bifunctional inhibitor/lipid-transfer protein/seed storage 2S albumin"/>
    <property type="match status" value="1"/>
</dbReference>
<evidence type="ECO:0000313" key="16">
    <source>
        <dbReference type="Proteomes" id="UP000813462"/>
    </source>
</evidence>
<feature type="transmembrane region" description="Helical" evidence="13">
    <location>
        <begin position="168"/>
        <end position="191"/>
    </location>
</feature>
<dbReference type="Proteomes" id="UP000813462">
    <property type="component" value="Unassembled WGS sequence"/>
</dbReference>
<comment type="subcellular location">
    <subcellularLocation>
        <location evidence="2">Cell membrane</location>
        <topology evidence="2">Lipid-anchor</topology>
        <topology evidence="2">GPI-anchor</topology>
    </subcellularLocation>
</comment>
<dbReference type="InterPro" id="IPR016140">
    <property type="entry name" value="Bifunc_inhib/LTP/seed_store"/>
</dbReference>
<comment type="similarity">
    <text evidence="3">Belongs to the plant LTP family.</text>
</comment>
<dbReference type="InterPro" id="IPR000528">
    <property type="entry name" value="Plant_nsLTP"/>
</dbReference>
<keyword evidence="9" id="KW-1015">Disulfide bond</keyword>
<evidence type="ECO:0000256" key="3">
    <source>
        <dbReference type="ARBA" id="ARBA00009748"/>
    </source>
</evidence>
<evidence type="ECO:0000313" key="15">
    <source>
        <dbReference type="EMBL" id="KAH7532311.1"/>
    </source>
</evidence>
<name>A0A978VGU2_ZIZJJ</name>
<evidence type="ECO:0000256" key="1">
    <source>
        <dbReference type="ARBA" id="ARBA00003211"/>
    </source>
</evidence>
<protein>
    <recommendedName>
        <fullName evidence="14">Bifunctional inhibitor/plant lipid transfer protein/seed storage helical domain-containing protein</fullName>
    </recommendedName>
</protein>
<evidence type="ECO:0000256" key="13">
    <source>
        <dbReference type="SAM" id="Phobius"/>
    </source>
</evidence>
<keyword evidence="4" id="KW-0813">Transport</keyword>